<organism evidence="2">
    <name type="scientific">Nicotiana tabacum</name>
    <name type="common">Common tobacco</name>
    <dbReference type="NCBI Taxonomy" id="4097"/>
    <lineage>
        <taxon>Eukaryota</taxon>
        <taxon>Viridiplantae</taxon>
        <taxon>Streptophyta</taxon>
        <taxon>Embryophyta</taxon>
        <taxon>Tracheophyta</taxon>
        <taxon>Spermatophyta</taxon>
        <taxon>Magnoliopsida</taxon>
        <taxon>eudicotyledons</taxon>
        <taxon>Gunneridae</taxon>
        <taxon>Pentapetalae</taxon>
        <taxon>asterids</taxon>
        <taxon>lamiids</taxon>
        <taxon>Solanales</taxon>
        <taxon>Solanaceae</taxon>
        <taxon>Nicotianoideae</taxon>
        <taxon>Nicotianeae</taxon>
        <taxon>Nicotiana</taxon>
    </lineage>
</organism>
<feature type="domain" description="Retrovirus-related Pol polyprotein from transposon TNT 1-94-like beta-barrel" evidence="1">
    <location>
        <begin position="239"/>
        <end position="313"/>
    </location>
</feature>
<protein>
    <recommendedName>
        <fullName evidence="1">Retrovirus-related Pol polyprotein from transposon TNT 1-94-like beta-barrel domain-containing protein</fullName>
    </recommendedName>
</protein>
<name>A0A1S4CWI5_TOBAC</name>
<gene>
    <name evidence="2" type="primary">LOC107823374</name>
</gene>
<proteinExistence type="predicted"/>
<dbReference type="OrthoDB" id="1304282at2759"/>
<dbReference type="PANTHER" id="PTHR34222:SF87">
    <property type="entry name" value="CCHC-TYPE DOMAIN-CONTAINING PROTEIN"/>
    <property type="match status" value="1"/>
</dbReference>
<reference evidence="2" key="1">
    <citation type="submission" date="2025-08" db="UniProtKB">
        <authorList>
            <consortium name="RefSeq"/>
        </authorList>
    </citation>
    <scope>IDENTIFICATION</scope>
</reference>
<dbReference type="InterPro" id="IPR054722">
    <property type="entry name" value="PolX-like_BBD"/>
</dbReference>
<dbReference type="RefSeq" id="XP_016505496.1">
    <property type="nucleotide sequence ID" value="XM_016650010.1"/>
</dbReference>
<dbReference type="AlphaFoldDB" id="A0A1S4CWI5"/>
<evidence type="ECO:0000313" key="2">
    <source>
        <dbReference type="RefSeq" id="XP_016505496.1"/>
    </source>
</evidence>
<dbReference type="PaxDb" id="4097-A0A1S4CWI5"/>
<dbReference type="Pfam" id="PF22936">
    <property type="entry name" value="Pol_BBD"/>
    <property type="match status" value="1"/>
</dbReference>
<accession>A0A1S4CWI5</accession>
<dbReference type="PANTHER" id="PTHR34222">
    <property type="entry name" value="GAG_PRE-INTEGRS DOMAIN-CONTAINING PROTEIN"/>
    <property type="match status" value="1"/>
</dbReference>
<dbReference type="OMA" id="RNAFITH"/>
<evidence type="ECO:0000259" key="1">
    <source>
        <dbReference type="Pfam" id="PF22936"/>
    </source>
</evidence>
<sequence>MAGDTAEEQEFAEQSTMEESIVINHNHPLYLHPSDGPISLALFFMGLNDGYSQARSQILMKNKEPSMNQAYAMILQDESQKMVAGSHTIPIESMEPTTLFTSRNNTQKQRRNCNIECDFYHMRGHTREGCYKLTKWDYCNMKGHIKDNCSKIIGYPTDFKSKKKGDSISGHLAKTKVQLVQQPSMLQPPMFTPDQYNQILQMLNRSSFSDSSAHMAGTFFPSAHMAGTSCSVPTKESSWIVDIGSINHMISNNQLLLNGIEIGSSRQVQMPTGESARITHVEDCELTGGELLKDVLCVPDFKFNLLSVSKVTKDLNYCSTFYPDFFVLQELFNGRLKAISREQDGLYVLNSGSRNAFITHSTSMAVQTIKD</sequence>
<dbReference type="KEGG" id="nta:107823374"/>